<evidence type="ECO:0000313" key="3">
    <source>
        <dbReference type="Proteomes" id="UP001359485"/>
    </source>
</evidence>
<feature type="region of interest" description="Disordered" evidence="1">
    <location>
        <begin position="174"/>
        <end position="298"/>
    </location>
</feature>
<evidence type="ECO:0000256" key="1">
    <source>
        <dbReference type="SAM" id="MobiDB-lite"/>
    </source>
</evidence>
<sequence>MGFADTSLTASSAIFILGILAISQLSFESVHSLPDGLFESDFEYDTRPHDIGRMYTAEIKRLPVYDFGLGKRFDSEEKSGVVQEYDEYPYNEEDESLPELDLYNDDVMQSVEKRQNAYNFGLGKRHRGYDFGLGKRGRNRYDFGLGKRSSPYSRDLLYNMGLGKRTRFYSFGLGKRPSSQSAVGSRFNFGLGKRSDDTAKNSIMKREVQQDGSRAGMKEEVETSAKSNGTVHPGSDKPETSKKSVKSHLTKRSPYGYSMDGGSDPADRNAASFSRQFRKPLYNFGLGKRTSSENTSDE</sequence>
<accession>A0ABR1BB94</accession>
<reference evidence="2 3" key="1">
    <citation type="submission" date="2023-09" db="EMBL/GenBank/DDBJ databases">
        <title>Genomes of two closely related lineages of the louse Polyplax serrata with different host specificities.</title>
        <authorList>
            <person name="Martinu J."/>
            <person name="Tarabai H."/>
            <person name="Stefka J."/>
            <person name="Hypsa V."/>
        </authorList>
    </citation>
    <scope>NUCLEOTIDE SEQUENCE [LARGE SCALE GENOMIC DNA]</scope>
    <source>
        <strain evidence="2">98ZLc_SE</strain>
    </source>
</reference>
<gene>
    <name evidence="2" type="ORF">RUM44_008056</name>
</gene>
<protein>
    <submittedName>
        <fullName evidence="2">Uncharacterized protein</fullName>
    </submittedName>
</protein>
<dbReference type="EMBL" id="JAWJWF010000002">
    <property type="protein sequence ID" value="KAK6637634.1"/>
    <property type="molecule type" value="Genomic_DNA"/>
</dbReference>
<feature type="compositionally biased region" description="Basic and acidic residues" evidence="1">
    <location>
        <begin position="193"/>
        <end position="209"/>
    </location>
</feature>
<dbReference type="Proteomes" id="UP001359485">
    <property type="component" value="Unassembled WGS sequence"/>
</dbReference>
<name>A0ABR1BB94_POLSC</name>
<keyword evidence="3" id="KW-1185">Reference proteome</keyword>
<evidence type="ECO:0000313" key="2">
    <source>
        <dbReference type="EMBL" id="KAK6637634.1"/>
    </source>
</evidence>
<comment type="caution">
    <text evidence="2">The sequence shown here is derived from an EMBL/GenBank/DDBJ whole genome shotgun (WGS) entry which is preliminary data.</text>
</comment>
<organism evidence="2 3">
    <name type="scientific">Polyplax serrata</name>
    <name type="common">Common mouse louse</name>
    <dbReference type="NCBI Taxonomy" id="468196"/>
    <lineage>
        <taxon>Eukaryota</taxon>
        <taxon>Metazoa</taxon>
        <taxon>Ecdysozoa</taxon>
        <taxon>Arthropoda</taxon>
        <taxon>Hexapoda</taxon>
        <taxon>Insecta</taxon>
        <taxon>Pterygota</taxon>
        <taxon>Neoptera</taxon>
        <taxon>Paraneoptera</taxon>
        <taxon>Psocodea</taxon>
        <taxon>Troctomorpha</taxon>
        <taxon>Phthiraptera</taxon>
        <taxon>Anoplura</taxon>
        <taxon>Polyplacidae</taxon>
        <taxon>Polyplax</taxon>
    </lineage>
</organism>
<proteinExistence type="predicted"/>